<dbReference type="NCBIfam" id="TIGR01790">
    <property type="entry name" value="carotene-cycl"/>
    <property type="match status" value="1"/>
</dbReference>
<name>A0ABU9IFR6_9SPHN</name>
<dbReference type="InterPro" id="IPR010108">
    <property type="entry name" value="Lycopene_cyclase_b/e"/>
</dbReference>
<evidence type="ECO:0000256" key="1">
    <source>
        <dbReference type="ARBA" id="ARBA00006599"/>
    </source>
</evidence>
<protein>
    <submittedName>
        <fullName evidence="2">Lycopene beta-cyclase CrtY</fullName>
        <ecNumber evidence="2">5.5.1.19</ecNumber>
    </submittedName>
</protein>
<dbReference type="EMBL" id="JBBYHV010000002">
    <property type="protein sequence ID" value="MEL1251264.1"/>
    <property type="molecule type" value="Genomic_DNA"/>
</dbReference>
<dbReference type="GO" id="GO:0016853">
    <property type="term" value="F:isomerase activity"/>
    <property type="evidence" value="ECO:0007669"/>
    <property type="project" value="UniProtKB-KW"/>
</dbReference>
<keyword evidence="3" id="KW-1185">Reference proteome</keyword>
<comment type="similarity">
    <text evidence="1">Belongs to the lycopene cyclase family.</text>
</comment>
<evidence type="ECO:0000313" key="3">
    <source>
        <dbReference type="Proteomes" id="UP001497045"/>
    </source>
</evidence>
<reference evidence="2 3" key="1">
    <citation type="submission" date="2024-04" db="EMBL/GenBank/DDBJ databases">
        <title>Aurantiacibacter sp. DGU6 16S ribosomal RNA gene Genome sequencing and assembly.</title>
        <authorList>
            <person name="Park S."/>
        </authorList>
    </citation>
    <scope>NUCLEOTIDE SEQUENCE [LARGE SCALE GENOMIC DNA]</scope>
    <source>
        <strain evidence="2 3">DGU6</strain>
    </source>
</reference>
<dbReference type="InterPro" id="IPR036188">
    <property type="entry name" value="FAD/NAD-bd_sf"/>
</dbReference>
<sequence length="402" mass="44045">MSGRTADIAIIGGGLSGGLTALALARLRPDVSFRLIEAGQRLGGNHRWSWFASDLPPAGEMLMAGFRKSVWDEGYLVRFPAYRRHLHTPYRSLASADFAARLERELPEGSIVTNREVTQLDGGGVTLSDGTRVTARAVIDCRGFSATDKLQGGWQVFMGRHLRTPEPHGVARPIIMDAHVEQLGGYRFVYTLPLGAQDLFIEDTYYQDTPELDRSALSARIDAYQAQMGWTGEPQGFETGVLPVITGGDFRSWQRGLAISGVTLAGARGGFVHPLTSYTLPIAVATALAIAEDADLPGQQLSAKIEARARRHWADTGYYRFLGKMLFGAAQPEERYRVFQRFYRLREPLIERFYSGKSTMADKARVLVGKPPVPIGRAIGALTSSSPPLLAPDVAKNSKVPR</sequence>
<dbReference type="RefSeq" id="WP_341673823.1">
    <property type="nucleotide sequence ID" value="NZ_JBBYHV010000002.1"/>
</dbReference>
<proteinExistence type="inferred from homology"/>
<dbReference type="InterPro" id="IPR008461">
    <property type="entry name" value="CrtY"/>
</dbReference>
<keyword evidence="2" id="KW-0413">Isomerase</keyword>
<dbReference type="Gene3D" id="3.50.50.60">
    <property type="entry name" value="FAD/NAD(P)-binding domain"/>
    <property type="match status" value="1"/>
</dbReference>
<evidence type="ECO:0000313" key="2">
    <source>
        <dbReference type="EMBL" id="MEL1251264.1"/>
    </source>
</evidence>
<dbReference type="Proteomes" id="UP001497045">
    <property type="component" value="Unassembled WGS sequence"/>
</dbReference>
<accession>A0ABU9IFR6</accession>
<dbReference type="Pfam" id="PF05834">
    <property type="entry name" value="Lycopene_cycl"/>
    <property type="match status" value="1"/>
</dbReference>
<gene>
    <name evidence="2" type="primary">crtY</name>
    <name evidence="2" type="ORF">AAEO60_11330</name>
</gene>
<comment type="caution">
    <text evidence="2">The sequence shown here is derived from an EMBL/GenBank/DDBJ whole genome shotgun (WGS) entry which is preliminary data.</text>
</comment>
<dbReference type="EC" id="5.5.1.19" evidence="2"/>
<dbReference type="SUPFAM" id="SSF51905">
    <property type="entry name" value="FAD/NAD(P)-binding domain"/>
    <property type="match status" value="1"/>
</dbReference>
<dbReference type="NCBIfam" id="TIGR01789">
    <property type="entry name" value="lycopene_cycl"/>
    <property type="match status" value="1"/>
</dbReference>
<organism evidence="2 3">
    <name type="scientific">Aurantiacibacter gilvus</name>
    <dbReference type="NCBI Taxonomy" id="3139141"/>
    <lineage>
        <taxon>Bacteria</taxon>
        <taxon>Pseudomonadati</taxon>
        <taxon>Pseudomonadota</taxon>
        <taxon>Alphaproteobacteria</taxon>
        <taxon>Sphingomonadales</taxon>
        <taxon>Erythrobacteraceae</taxon>
        <taxon>Aurantiacibacter</taxon>
    </lineage>
</organism>